<reference evidence="1 2" key="1">
    <citation type="submission" date="2016-11" db="EMBL/GenBank/DDBJ databases">
        <authorList>
            <person name="Jaros S."/>
            <person name="Januszkiewicz K."/>
            <person name="Wedrychowicz H."/>
        </authorList>
    </citation>
    <scope>NUCLEOTIDE SEQUENCE [LARGE SCALE GENOMIC DNA]</scope>
    <source>
        <strain evidence="1 2">DSM 26897</strain>
    </source>
</reference>
<organism evidence="1 2">
    <name type="scientific">Cnuella takakiae</name>
    <dbReference type="NCBI Taxonomy" id="1302690"/>
    <lineage>
        <taxon>Bacteria</taxon>
        <taxon>Pseudomonadati</taxon>
        <taxon>Bacteroidota</taxon>
        <taxon>Chitinophagia</taxon>
        <taxon>Chitinophagales</taxon>
        <taxon>Chitinophagaceae</taxon>
        <taxon>Cnuella</taxon>
    </lineage>
</organism>
<dbReference type="SUPFAM" id="SSF48452">
    <property type="entry name" value="TPR-like"/>
    <property type="match status" value="1"/>
</dbReference>
<gene>
    <name evidence="1" type="ORF">SAMN05444008_108186</name>
</gene>
<dbReference type="Proteomes" id="UP000184368">
    <property type="component" value="Unassembled WGS sequence"/>
</dbReference>
<dbReference type="STRING" id="1302690.BUE76_18180"/>
<evidence type="ECO:0000313" key="2">
    <source>
        <dbReference type="Proteomes" id="UP000184368"/>
    </source>
</evidence>
<dbReference type="InterPro" id="IPR011990">
    <property type="entry name" value="TPR-like_helical_dom_sf"/>
</dbReference>
<dbReference type="Pfam" id="PF12771">
    <property type="entry name" value="SusD-like_2"/>
    <property type="match status" value="1"/>
</dbReference>
<name>A0A1M5C119_9BACT</name>
<dbReference type="AlphaFoldDB" id="A0A1M5C119"/>
<keyword evidence="2" id="KW-1185">Reference proteome</keyword>
<proteinExistence type="predicted"/>
<evidence type="ECO:0000313" key="1">
    <source>
        <dbReference type="EMBL" id="SHF48453.1"/>
    </source>
</evidence>
<accession>A0A1M5C119</accession>
<dbReference type="Gene3D" id="1.25.40.390">
    <property type="match status" value="1"/>
</dbReference>
<protein>
    <submittedName>
        <fullName evidence="1">Starch-binding associating with outer membrane</fullName>
    </submittedName>
</protein>
<dbReference type="InterPro" id="IPR041662">
    <property type="entry name" value="SusD-like_2"/>
</dbReference>
<dbReference type="OrthoDB" id="725917at2"/>
<sequence>MKKFLIIPSLALLALTSCTKDIETLNEQTKAAAKVPASTLFSNGVRNLSDALASPSVNVNVLRLTVQHWTTTTYTDEPRYDFTTRNIPQTFWTRLYRDVLANLEESKRLIPTDNTIAEDVKKNQIAIADLMEVYTYSVLVNSFGDVPYSEALDYNKLFPKYDDAATIYNDLLTRIDADIAALNPVSAGFTANADILYGGSVAKWVKFANTLKFKLGIILADADAAKSKAIVEAADAGSFSSAADNAVIKYFATTPNNNPIWADLIQSKRQDFVAAATFVNTLNGLNDPRTAQYFKANDAGVYVGGEAGSTNTYSLFAKPGTKLEDPALPALLLSYDELELLRAEAKERGFNVAGTAADHYNNAVRASILYWGGTDAQATAYLAQPAVAYATAPGTFKQKIGLQSWIALYNRPYDAWTAVRRYDYPALPAPTLAKSGFPNRLTYPANEQQLNGTNYTAASSKIGGDVVETKLFWDKF</sequence>
<dbReference type="EMBL" id="FQUO01000008">
    <property type="protein sequence ID" value="SHF48453.1"/>
    <property type="molecule type" value="Genomic_DNA"/>
</dbReference>
<dbReference type="PROSITE" id="PS51257">
    <property type="entry name" value="PROKAR_LIPOPROTEIN"/>
    <property type="match status" value="1"/>
</dbReference>
<dbReference type="RefSeq" id="WP_073043470.1">
    <property type="nucleotide sequence ID" value="NZ_FQUO01000008.1"/>
</dbReference>